<dbReference type="InterPro" id="IPR036866">
    <property type="entry name" value="RibonucZ/Hydroxyglut_hydro"/>
</dbReference>
<dbReference type="PANTHER" id="PTHR47619">
    <property type="entry name" value="METALLO-HYDROLASE YYCJ-RELATED"/>
    <property type="match status" value="1"/>
</dbReference>
<dbReference type="PANTHER" id="PTHR47619:SF1">
    <property type="entry name" value="EXODEOXYRIBONUCLEASE WALJ"/>
    <property type="match status" value="1"/>
</dbReference>
<accession>A0A2K8NF28</accession>
<gene>
    <name evidence="2" type="ORF">CVV65_16305</name>
</gene>
<evidence type="ECO:0000313" key="2">
    <source>
        <dbReference type="EMBL" id="ATY86652.1"/>
    </source>
</evidence>
<dbReference type="KEGG" id="kyr:CVV65_16305"/>
<dbReference type="EMBL" id="CP024955">
    <property type="protein sequence ID" value="ATY86652.1"/>
    <property type="molecule type" value="Genomic_DNA"/>
</dbReference>
<evidence type="ECO:0000313" key="3">
    <source>
        <dbReference type="Proteomes" id="UP000231932"/>
    </source>
</evidence>
<dbReference type="OrthoDB" id="9781189at2"/>
<name>A0A2K8NF28_9BACL</name>
<dbReference type="Pfam" id="PF12706">
    <property type="entry name" value="Lactamase_B_2"/>
    <property type="match status" value="1"/>
</dbReference>
<reference evidence="3" key="1">
    <citation type="submission" date="2017-11" db="EMBL/GenBank/DDBJ databases">
        <title>Complete Genome Sequence of Kyrpidia sp. Strain EA-1, a thermophilic, hydrogen-oxidizing Bacterium, isolated from the Azores.</title>
        <authorList>
            <person name="Reiner J.E."/>
            <person name="Lapp C.J."/>
            <person name="Bunk B."/>
            <person name="Gescher J."/>
        </authorList>
    </citation>
    <scope>NUCLEOTIDE SEQUENCE [LARGE SCALE GENOMIC DNA]</scope>
    <source>
        <strain evidence="3">EA-1</strain>
    </source>
</reference>
<dbReference type="InterPro" id="IPR001279">
    <property type="entry name" value="Metallo-B-lactamas"/>
</dbReference>
<dbReference type="SUPFAM" id="SSF56281">
    <property type="entry name" value="Metallo-hydrolase/oxidoreductase"/>
    <property type="match status" value="1"/>
</dbReference>
<proteinExistence type="predicted"/>
<dbReference type="GO" id="GO:0016787">
    <property type="term" value="F:hydrolase activity"/>
    <property type="evidence" value="ECO:0007669"/>
    <property type="project" value="UniProtKB-KW"/>
</dbReference>
<dbReference type="AlphaFoldDB" id="A0A2K8NF28"/>
<sequence>MFSFSVLASGSSGNAVLVWADDVRLLIDAGISARRLDRSLQQHGVNPDQLTAVVVTHEHRDHVHGLRVFARRHAVPIWATGGTWTELGDLSTEVGSERCFTLTAGKVVYFGGVAAEPVAVSHDAREPVMFCFHHGGKKLVLATDLGFVGDRLRGAIADADAYILESNHDVGMLRAGTYPWHLKRRILGDKGHLSNEAAGETLAEVIGNRTTRVVLAHLSEENNAPEVAKTAVRAILMQEGLEHLPIEVAPRHESTPLYAVG</sequence>
<evidence type="ECO:0000259" key="1">
    <source>
        <dbReference type="SMART" id="SM00849"/>
    </source>
</evidence>
<keyword evidence="2" id="KW-0378">Hydrolase</keyword>
<keyword evidence="3" id="KW-1185">Reference proteome</keyword>
<dbReference type="Gene3D" id="3.60.15.10">
    <property type="entry name" value="Ribonuclease Z/Hydroxyacylglutathione hydrolase-like"/>
    <property type="match status" value="1"/>
</dbReference>
<protein>
    <submittedName>
        <fullName evidence="2">MBL fold metallo-hydrolase</fullName>
    </submittedName>
</protein>
<dbReference type="RefSeq" id="WP_100669606.1">
    <property type="nucleotide sequence ID" value="NZ_CP024955.1"/>
</dbReference>
<organism evidence="2 3">
    <name type="scientific">Kyrpidia spormannii</name>
    <dbReference type="NCBI Taxonomy" id="2055160"/>
    <lineage>
        <taxon>Bacteria</taxon>
        <taxon>Bacillati</taxon>
        <taxon>Bacillota</taxon>
        <taxon>Bacilli</taxon>
        <taxon>Bacillales</taxon>
        <taxon>Alicyclobacillaceae</taxon>
        <taxon>Kyrpidia</taxon>
    </lineage>
</organism>
<dbReference type="Proteomes" id="UP000231932">
    <property type="component" value="Chromosome"/>
</dbReference>
<dbReference type="InterPro" id="IPR052533">
    <property type="entry name" value="WalJ/YycJ-like"/>
</dbReference>
<dbReference type="SMART" id="SM00849">
    <property type="entry name" value="Lactamase_B"/>
    <property type="match status" value="1"/>
</dbReference>
<feature type="domain" description="Metallo-beta-lactamase" evidence="1">
    <location>
        <begin position="12"/>
        <end position="217"/>
    </location>
</feature>